<dbReference type="PROSITE" id="PS00018">
    <property type="entry name" value="EF_HAND_1"/>
    <property type="match status" value="1"/>
</dbReference>
<sequence length="440" mass="51345">MDRPNVARNFSNTSTMKSPSTSDFTVISDQELSHFQKMISDSEKIKELWRKFREGSNSKNGKIAKDTFITLVKKHFKLLNDNIPSLLFRRFGIRRYTEKGQTEVLDNKIELHDIILALTLLSRMTYEKKLELVFDLTDVDEDGCLSPDEIFRMIEGIERVFAKENSDIKLDSRILQEELSREKAIRKYDWAMKSVGQLESRCMKEDGLVTFQEFNEVLVKMPLLRSQFLPRYTDLKSVLRNAYMEPALEVSDERLEDFLVFRYEMQALFSDSVKSARKRRWRELAETQDAIERLPSIQKPSKIKAQPDYVHKECPGLVRTSENRDIALPPGVWEYNSMGNKVYVRESNIKGKVEVKQVDRDKALAMIIPERPVKKALEALKRQHENEHTRNEDEEAVSCEALISKVNAQVDDTKRKKKEIQPYIVIHPNTNPNKVLRELK</sequence>
<dbReference type="InterPro" id="IPR002048">
    <property type="entry name" value="EF_hand_dom"/>
</dbReference>
<evidence type="ECO:0000256" key="4">
    <source>
        <dbReference type="ARBA" id="ARBA00022737"/>
    </source>
</evidence>
<evidence type="ECO:0000256" key="6">
    <source>
        <dbReference type="ARBA" id="ARBA00023288"/>
    </source>
</evidence>
<keyword evidence="10" id="KW-1185">Reference proteome</keyword>
<dbReference type="Proteomes" id="UP001162131">
    <property type="component" value="Unassembled WGS sequence"/>
</dbReference>
<keyword evidence="5" id="KW-0106">Calcium</keyword>
<dbReference type="PANTHER" id="PTHR23055">
    <property type="entry name" value="CALCIUM BINDING PROTEINS"/>
    <property type="match status" value="1"/>
</dbReference>
<feature type="domain" description="EF-hand" evidence="8">
    <location>
        <begin position="125"/>
        <end position="160"/>
    </location>
</feature>
<gene>
    <name evidence="9" type="ORF">BSTOLATCC_MIC55650</name>
</gene>
<dbReference type="AlphaFoldDB" id="A0AAU9KG37"/>
<feature type="compositionally biased region" description="Polar residues" evidence="7">
    <location>
        <begin position="8"/>
        <end position="22"/>
    </location>
</feature>
<dbReference type="InterPro" id="IPR018247">
    <property type="entry name" value="EF_Hand_1_Ca_BS"/>
</dbReference>
<dbReference type="PROSITE" id="PS50222">
    <property type="entry name" value="EF_HAND_2"/>
    <property type="match status" value="1"/>
</dbReference>
<dbReference type="SUPFAM" id="SSF47473">
    <property type="entry name" value="EF-hand"/>
    <property type="match status" value="1"/>
</dbReference>
<comment type="caution">
    <text evidence="9">The sequence shown here is derived from an EMBL/GenBank/DDBJ whole genome shotgun (WGS) entry which is preliminary data.</text>
</comment>
<dbReference type="EMBL" id="CAJZBQ010000054">
    <property type="protein sequence ID" value="CAG9332198.1"/>
    <property type="molecule type" value="Genomic_DNA"/>
</dbReference>
<protein>
    <recommendedName>
        <fullName evidence="8">EF-hand domain-containing protein</fullName>
    </recommendedName>
</protein>
<evidence type="ECO:0000256" key="3">
    <source>
        <dbReference type="ARBA" id="ARBA00022723"/>
    </source>
</evidence>
<accession>A0AAU9KG37</accession>
<keyword evidence="4" id="KW-0677">Repeat</keyword>
<evidence type="ECO:0000259" key="8">
    <source>
        <dbReference type="PROSITE" id="PS50222"/>
    </source>
</evidence>
<evidence type="ECO:0000313" key="9">
    <source>
        <dbReference type="EMBL" id="CAG9332198.1"/>
    </source>
</evidence>
<proteinExistence type="inferred from homology"/>
<dbReference type="PANTHER" id="PTHR23055:SF178">
    <property type="entry name" value="NEUROCALCIN HOMOLOG"/>
    <property type="match status" value="1"/>
</dbReference>
<evidence type="ECO:0000256" key="5">
    <source>
        <dbReference type="ARBA" id="ARBA00022837"/>
    </source>
</evidence>
<organism evidence="9 10">
    <name type="scientific">Blepharisma stoltei</name>
    <dbReference type="NCBI Taxonomy" id="1481888"/>
    <lineage>
        <taxon>Eukaryota</taxon>
        <taxon>Sar</taxon>
        <taxon>Alveolata</taxon>
        <taxon>Ciliophora</taxon>
        <taxon>Postciliodesmatophora</taxon>
        <taxon>Heterotrichea</taxon>
        <taxon>Heterotrichida</taxon>
        <taxon>Blepharismidae</taxon>
        <taxon>Blepharisma</taxon>
    </lineage>
</organism>
<reference evidence="9" key="1">
    <citation type="submission" date="2021-09" db="EMBL/GenBank/DDBJ databases">
        <authorList>
            <consortium name="AG Swart"/>
            <person name="Singh M."/>
            <person name="Singh A."/>
            <person name="Seah K."/>
            <person name="Emmerich C."/>
        </authorList>
    </citation>
    <scope>NUCLEOTIDE SEQUENCE</scope>
    <source>
        <strain evidence="9">ATCC30299</strain>
    </source>
</reference>
<evidence type="ECO:0000256" key="2">
    <source>
        <dbReference type="ARBA" id="ARBA00022707"/>
    </source>
</evidence>
<name>A0AAU9KG37_9CILI</name>
<dbReference type="Gene3D" id="1.10.238.10">
    <property type="entry name" value="EF-hand"/>
    <property type="match status" value="1"/>
</dbReference>
<dbReference type="InterPro" id="IPR028846">
    <property type="entry name" value="Recoverin"/>
</dbReference>
<dbReference type="GO" id="GO:0005509">
    <property type="term" value="F:calcium ion binding"/>
    <property type="evidence" value="ECO:0007669"/>
    <property type="project" value="InterPro"/>
</dbReference>
<dbReference type="InterPro" id="IPR011992">
    <property type="entry name" value="EF-hand-dom_pair"/>
</dbReference>
<keyword evidence="3" id="KW-0479">Metal-binding</keyword>
<keyword evidence="6" id="KW-0449">Lipoprotein</keyword>
<evidence type="ECO:0000256" key="1">
    <source>
        <dbReference type="ARBA" id="ARBA00006049"/>
    </source>
</evidence>
<evidence type="ECO:0000256" key="7">
    <source>
        <dbReference type="SAM" id="MobiDB-lite"/>
    </source>
</evidence>
<evidence type="ECO:0000313" key="10">
    <source>
        <dbReference type="Proteomes" id="UP001162131"/>
    </source>
</evidence>
<keyword evidence="2" id="KW-0519">Myristate</keyword>
<comment type="similarity">
    <text evidence="1">Belongs to the recoverin family.</text>
</comment>
<feature type="region of interest" description="Disordered" evidence="7">
    <location>
        <begin position="1"/>
        <end position="22"/>
    </location>
</feature>